<dbReference type="Gene3D" id="3.30.470.20">
    <property type="entry name" value="ATP-grasp fold, B domain"/>
    <property type="match status" value="1"/>
</dbReference>
<dbReference type="InterPro" id="IPR005479">
    <property type="entry name" value="CPAse_ATP-bd"/>
</dbReference>
<dbReference type="Pfam" id="PF02785">
    <property type="entry name" value="Biotin_carb_C"/>
    <property type="match status" value="1"/>
</dbReference>
<dbReference type="Pfam" id="PF02786">
    <property type="entry name" value="CPSase_L_D2"/>
    <property type="match status" value="1"/>
</dbReference>
<evidence type="ECO:0000256" key="4">
    <source>
        <dbReference type="ARBA" id="ARBA00022840"/>
    </source>
</evidence>
<dbReference type="InterPro" id="IPR011764">
    <property type="entry name" value="Biotin_carboxylation_dom"/>
</dbReference>
<dbReference type="SMART" id="SM00878">
    <property type="entry name" value="Biotin_carb_C"/>
    <property type="match status" value="1"/>
</dbReference>
<dbReference type="InterPro" id="IPR005481">
    <property type="entry name" value="BC-like_N"/>
</dbReference>
<dbReference type="AlphaFoldDB" id="A0A9Q0M7W0"/>
<dbReference type="Pfam" id="PF00364">
    <property type="entry name" value="Biotin_lipoyl"/>
    <property type="match status" value="1"/>
</dbReference>
<organism evidence="10 11">
    <name type="scientific">Blomia tropicalis</name>
    <name type="common">Mite</name>
    <dbReference type="NCBI Taxonomy" id="40697"/>
    <lineage>
        <taxon>Eukaryota</taxon>
        <taxon>Metazoa</taxon>
        <taxon>Ecdysozoa</taxon>
        <taxon>Arthropoda</taxon>
        <taxon>Chelicerata</taxon>
        <taxon>Arachnida</taxon>
        <taxon>Acari</taxon>
        <taxon>Acariformes</taxon>
        <taxon>Sarcoptiformes</taxon>
        <taxon>Astigmata</taxon>
        <taxon>Glycyphagoidea</taxon>
        <taxon>Echimyopodidae</taxon>
        <taxon>Blomia</taxon>
    </lineage>
</organism>
<dbReference type="SUPFAM" id="SSF51246">
    <property type="entry name" value="Rudiment single hybrid motif"/>
    <property type="match status" value="1"/>
</dbReference>
<accession>A0A9Q0M7W0</accession>
<dbReference type="CDD" id="cd06850">
    <property type="entry name" value="biotinyl_domain"/>
    <property type="match status" value="1"/>
</dbReference>
<evidence type="ECO:0000256" key="5">
    <source>
        <dbReference type="ARBA" id="ARBA00023267"/>
    </source>
</evidence>
<dbReference type="Proteomes" id="UP001142055">
    <property type="component" value="Chromosome 1"/>
</dbReference>
<dbReference type="FunFam" id="3.40.50.20:FF:000010">
    <property type="entry name" value="Propionyl-CoA carboxylase subunit alpha"/>
    <property type="match status" value="1"/>
</dbReference>
<dbReference type="InterPro" id="IPR011054">
    <property type="entry name" value="Rudment_hybrid_motif"/>
</dbReference>
<dbReference type="GO" id="GO:0046872">
    <property type="term" value="F:metal ion binding"/>
    <property type="evidence" value="ECO:0007669"/>
    <property type="project" value="InterPro"/>
</dbReference>
<comment type="cofactor">
    <cofactor evidence="1">
        <name>biotin</name>
        <dbReference type="ChEBI" id="CHEBI:57586"/>
    </cofactor>
</comment>
<keyword evidence="11" id="KW-1185">Reference proteome</keyword>
<dbReference type="GO" id="GO:0004485">
    <property type="term" value="F:methylcrotonoyl-CoA carboxylase activity"/>
    <property type="evidence" value="ECO:0007669"/>
    <property type="project" value="TreeGrafter"/>
</dbReference>
<dbReference type="SUPFAM" id="SSF56059">
    <property type="entry name" value="Glutathione synthetase ATP-binding domain-like"/>
    <property type="match status" value="1"/>
</dbReference>
<comment type="caution">
    <text evidence="10">The sequence shown here is derived from an EMBL/GenBank/DDBJ whole genome shotgun (WGS) entry which is preliminary data.</text>
</comment>
<dbReference type="InterPro" id="IPR011761">
    <property type="entry name" value="ATP-grasp"/>
</dbReference>
<feature type="domain" description="Biotin carboxylation" evidence="9">
    <location>
        <begin position="43"/>
        <end position="494"/>
    </location>
</feature>
<dbReference type="Pfam" id="PF00289">
    <property type="entry name" value="Biotin_carb_N"/>
    <property type="match status" value="1"/>
</dbReference>
<dbReference type="GO" id="GO:0005524">
    <property type="term" value="F:ATP binding"/>
    <property type="evidence" value="ECO:0007669"/>
    <property type="project" value="UniProtKB-UniRule"/>
</dbReference>
<keyword evidence="3 6" id="KW-0547">Nucleotide-binding</keyword>
<dbReference type="InterPro" id="IPR000089">
    <property type="entry name" value="Biotin_lipoyl"/>
</dbReference>
<dbReference type="FunFam" id="3.30.470.20:FF:000028">
    <property type="entry name" value="Methylcrotonoyl-CoA carboxylase subunit alpha, mitochondrial"/>
    <property type="match status" value="1"/>
</dbReference>
<dbReference type="InterPro" id="IPR016185">
    <property type="entry name" value="PreATP-grasp_dom_sf"/>
</dbReference>
<evidence type="ECO:0000313" key="10">
    <source>
        <dbReference type="EMBL" id="KAJ6221508.1"/>
    </source>
</evidence>
<feature type="domain" description="Lipoyl-binding" evidence="7">
    <location>
        <begin position="660"/>
        <end position="736"/>
    </location>
</feature>
<evidence type="ECO:0000259" key="8">
    <source>
        <dbReference type="PROSITE" id="PS50975"/>
    </source>
</evidence>
<evidence type="ECO:0000256" key="6">
    <source>
        <dbReference type="PROSITE-ProRule" id="PRU00409"/>
    </source>
</evidence>
<keyword evidence="5" id="KW-0092">Biotin</keyword>
<evidence type="ECO:0000256" key="1">
    <source>
        <dbReference type="ARBA" id="ARBA00001953"/>
    </source>
</evidence>
<dbReference type="Gene3D" id="2.40.50.100">
    <property type="match status" value="1"/>
</dbReference>
<dbReference type="InterPro" id="IPR005482">
    <property type="entry name" value="Biotin_COase_C"/>
</dbReference>
<dbReference type="PROSITE" id="PS50968">
    <property type="entry name" value="BIOTINYL_LIPOYL"/>
    <property type="match status" value="1"/>
</dbReference>
<dbReference type="InterPro" id="IPR001882">
    <property type="entry name" value="Biotin_BS"/>
</dbReference>
<evidence type="ECO:0000313" key="11">
    <source>
        <dbReference type="Proteomes" id="UP001142055"/>
    </source>
</evidence>
<dbReference type="PROSITE" id="PS00867">
    <property type="entry name" value="CPSASE_2"/>
    <property type="match status" value="1"/>
</dbReference>
<reference evidence="10" key="1">
    <citation type="submission" date="2022-12" db="EMBL/GenBank/DDBJ databases">
        <title>Genome assemblies of Blomia tropicalis.</title>
        <authorList>
            <person name="Cui Y."/>
        </authorList>
    </citation>
    <scope>NUCLEOTIDE SEQUENCE</scope>
    <source>
        <tissue evidence="10">Adult mites</tissue>
    </source>
</reference>
<keyword evidence="4 6" id="KW-0067">ATP-binding</keyword>
<dbReference type="PROSITE" id="PS50979">
    <property type="entry name" value="BC"/>
    <property type="match status" value="1"/>
</dbReference>
<feature type="domain" description="ATP-grasp" evidence="8">
    <location>
        <begin position="162"/>
        <end position="361"/>
    </location>
</feature>
<dbReference type="GO" id="GO:0005739">
    <property type="term" value="C:mitochondrion"/>
    <property type="evidence" value="ECO:0007669"/>
    <property type="project" value="TreeGrafter"/>
</dbReference>
<dbReference type="PROSITE" id="PS00188">
    <property type="entry name" value="BIOTIN"/>
    <property type="match status" value="1"/>
</dbReference>
<evidence type="ECO:0000256" key="2">
    <source>
        <dbReference type="ARBA" id="ARBA00022598"/>
    </source>
</evidence>
<sequence length="738" mass="82970">MIQKLFQYGTKLHISRYNFRPYGQLRFQSNTKLVVDSNVSKRKIEKLLIANRGEIACRIIRTARILGIETVAVYSDADRNSMHVSMADEAYHIGPSPAIESYLVKEKLIDVAYRSGSNAIHPGYGFLSENFEFATMCSEQGIKFVGPSPDSIKSMGIKSLSKSIMINAGVPVIPGFHDDSIQGENDLLNQACQIGFPVMIKAVRGGGGKGMRISRSKEDFIQQLESAKREAMKSFGDQVVLLEKFVSRPRHIEVQIFGDQHGNCVHLFERDCSSQRRHQKVIEEAPAPHINSTTREELGMAAVRAAQAVKYEGAGTVEFIFDTNDKKFYFMEMNTRLQVEHPVTEMVTGLDLVEWQLRIASGEPLPKSQIDFINPNGHAFEARIYAEDAESNFMPCTGFIESLTLPTSVNSNDIRIETGVRKGDEVSVFYDPMIAKLAVWAPDRNSALMKLRQSLHEYRLTGLKTNIDYLIRLASHSKFESGDIYTDFIADYSDELKPMKCSDSRQRNRLCAIAALSLIRDEKNLDEKLKTKFSNDINSPFSRPDIQLLNSGLQLRMIQLRNTDDNTTINVQIRSTDSSQYQITIEDDMFDIKLNSYEDDQLDLNFPNEGFQRTYKVLTDNNARSSSIFTKQNGVFQFELVLPKSLESSGTDSSQSDGFFDGRSITSPMPAVVEKILVSVGDIVNNGDTVAILTAMKMENVIKATFEDESQTRKVEQVFCQQGDSVSKGAKLVQFEEQ</sequence>
<evidence type="ECO:0000256" key="3">
    <source>
        <dbReference type="ARBA" id="ARBA00022741"/>
    </source>
</evidence>
<dbReference type="SUPFAM" id="SSF51230">
    <property type="entry name" value="Single hybrid motif"/>
    <property type="match status" value="1"/>
</dbReference>
<dbReference type="FunFam" id="3.30.1490.20:FF:000003">
    <property type="entry name" value="acetyl-CoA carboxylase isoform X1"/>
    <property type="match status" value="1"/>
</dbReference>
<dbReference type="SUPFAM" id="SSF52440">
    <property type="entry name" value="PreATP-grasp domain"/>
    <property type="match status" value="1"/>
</dbReference>
<dbReference type="InterPro" id="IPR050856">
    <property type="entry name" value="Biotin_carboxylase_complex"/>
</dbReference>
<dbReference type="PROSITE" id="PS50975">
    <property type="entry name" value="ATP_GRASP"/>
    <property type="match status" value="1"/>
</dbReference>
<proteinExistence type="predicted"/>
<keyword evidence="2" id="KW-0436">Ligase</keyword>
<evidence type="ECO:0000259" key="7">
    <source>
        <dbReference type="PROSITE" id="PS50968"/>
    </source>
</evidence>
<evidence type="ECO:0000259" key="9">
    <source>
        <dbReference type="PROSITE" id="PS50979"/>
    </source>
</evidence>
<dbReference type="InterPro" id="IPR011053">
    <property type="entry name" value="Single_hybrid_motif"/>
</dbReference>
<dbReference type="OMA" id="INPNGHA"/>
<dbReference type="PANTHER" id="PTHR18866:SF33">
    <property type="entry name" value="METHYLCROTONOYL-COA CARBOXYLASE SUBUNIT ALPHA, MITOCHONDRIAL-RELATED"/>
    <property type="match status" value="1"/>
</dbReference>
<name>A0A9Q0M7W0_BLOTA</name>
<dbReference type="PANTHER" id="PTHR18866">
    <property type="entry name" value="CARBOXYLASE:PYRUVATE/ACETYL-COA/PROPIONYL-COA CARBOXYLASE"/>
    <property type="match status" value="1"/>
</dbReference>
<protein>
    <submittedName>
        <fullName evidence="10">Uncharacterized protein</fullName>
    </submittedName>
</protein>
<gene>
    <name evidence="10" type="ORF">RDWZM_000053</name>
</gene>
<dbReference type="EMBL" id="JAPWDV010000001">
    <property type="protein sequence ID" value="KAJ6221508.1"/>
    <property type="molecule type" value="Genomic_DNA"/>
</dbReference>